<accession>A0A951PQT0</accession>
<name>A0A951PQT0_9CYAN</name>
<reference evidence="3" key="1">
    <citation type="submission" date="2021-05" db="EMBL/GenBank/DDBJ databases">
        <authorList>
            <person name="Pietrasiak N."/>
            <person name="Ward R."/>
            <person name="Stajich J.E."/>
            <person name="Kurbessoian T."/>
        </authorList>
    </citation>
    <scope>NUCLEOTIDE SEQUENCE</scope>
    <source>
        <strain evidence="3">CPER-KK1</strain>
    </source>
</reference>
<dbReference type="AlphaFoldDB" id="A0A951PQT0"/>
<keyword evidence="2" id="KW-1277">Toxin-antitoxin system</keyword>
<evidence type="ECO:0000256" key="1">
    <source>
        <dbReference type="ARBA" id="ARBA00007521"/>
    </source>
</evidence>
<dbReference type="Proteomes" id="UP000753908">
    <property type="component" value="Unassembled WGS sequence"/>
</dbReference>
<dbReference type="InterPro" id="IPR011067">
    <property type="entry name" value="Plasmid_toxin/cell-grow_inhib"/>
</dbReference>
<dbReference type="EMBL" id="JAHHIF010000045">
    <property type="protein sequence ID" value="MBW4547654.1"/>
    <property type="molecule type" value="Genomic_DNA"/>
</dbReference>
<evidence type="ECO:0000313" key="4">
    <source>
        <dbReference type="Proteomes" id="UP000753908"/>
    </source>
</evidence>
<comment type="caution">
    <text evidence="3">The sequence shown here is derived from an EMBL/GenBank/DDBJ whole genome shotgun (WGS) entry which is preliminary data.</text>
</comment>
<protein>
    <submittedName>
        <fullName evidence="3">Type II toxin-antitoxin system PemK/MazF family toxin</fullName>
    </submittedName>
</protein>
<dbReference type="Pfam" id="PF02452">
    <property type="entry name" value="PemK_toxin"/>
    <property type="match status" value="1"/>
</dbReference>
<sequence length="113" mass="12417">MTKGKIFLAPFPYDDLSVNKLRPAACLTNPIGARRHIILAYITSPIPAKLLETDILLDTNLSDFAATGLQQPSAIRLHQLVTVSALIVQRELGELSVDIQTHIAEKLCKLLTE</sequence>
<proteinExistence type="inferred from homology"/>
<gene>
    <name evidence="3" type="ORF">KME25_24910</name>
</gene>
<dbReference type="Gene3D" id="2.30.30.110">
    <property type="match status" value="1"/>
</dbReference>
<comment type="similarity">
    <text evidence="1">Belongs to the PemK/MazF family.</text>
</comment>
<evidence type="ECO:0000313" key="3">
    <source>
        <dbReference type="EMBL" id="MBW4547654.1"/>
    </source>
</evidence>
<evidence type="ECO:0000256" key="2">
    <source>
        <dbReference type="ARBA" id="ARBA00022649"/>
    </source>
</evidence>
<reference evidence="3" key="2">
    <citation type="journal article" date="2022" name="Microbiol. Resour. Announc.">
        <title>Metagenome Sequencing to Explore Phylogenomics of Terrestrial Cyanobacteria.</title>
        <authorList>
            <person name="Ward R.D."/>
            <person name="Stajich J.E."/>
            <person name="Johansen J.R."/>
            <person name="Huntemann M."/>
            <person name="Clum A."/>
            <person name="Foster B."/>
            <person name="Foster B."/>
            <person name="Roux S."/>
            <person name="Palaniappan K."/>
            <person name="Varghese N."/>
            <person name="Mukherjee S."/>
            <person name="Reddy T.B.K."/>
            <person name="Daum C."/>
            <person name="Copeland A."/>
            <person name="Chen I.A."/>
            <person name="Ivanova N.N."/>
            <person name="Kyrpides N.C."/>
            <person name="Shapiro N."/>
            <person name="Eloe-Fadrosh E.A."/>
            <person name="Pietrasiak N."/>
        </authorList>
    </citation>
    <scope>NUCLEOTIDE SEQUENCE</scope>
    <source>
        <strain evidence="3">CPER-KK1</strain>
    </source>
</reference>
<dbReference type="SUPFAM" id="SSF50118">
    <property type="entry name" value="Cell growth inhibitor/plasmid maintenance toxic component"/>
    <property type="match status" value="1"/>
</dbReference>
<organism evidence="3 4">
    <name type="scientific">Symplocastrum torsivum CPER-KK1</name>
    <dbReference type="NCBI Taxonomy" id="450513"/>
    <lineage>
        <taxon>Bacteria</taxon>
        <taxon>Bacillati</taxon>
        <taxon>Cyanobacteriota</taxon>
        <taxon>Cyanophyceae</taxon>
        <taxon>Oscillatoriophycideae</taxon>
        <taxon>Oscillatoriales</taxon>
        <taxon>Microcoleaceae</taxon>
        <taxon>Symplocastrum</taxon>
    </lineage>
</organism>
<dbReference type="GO" id="GO:0003677">
    <property type="term" value="F:DNA binding"/>
    <property type="evidence" value="ECO:0007669"/>
    <property type="project" value="InterPro"/>
</dbReference>
<dbReference type="InterPro" id="IPR003477">
    <property type="entry name" value="PemK-like"/>
</dbReference>